<keyword evidence="4 7" id="KW-0812">Transmembrane</keyword>
<dbReference type="SUPFAM" id="SSF161098">
    <property type="entry name" value="MetI-like"/>
    <property type="match status" value="1"/>
</dbReference>
<evidence type="ECO:0000256" key="2">
    <source>
        <dbReference type="ARBA" id="ARBA00022448"/>
    </source>
</evidence>
<evidence type="ECO:0000313" key="9">
    <source>
        <dbReference type="EMBL" id="NKE06913.1"/>
    </source>
</evidence>
<evidence type="ECO:0000313" key="10">
    <source>
        <dbReference type="Proteomes" id="UP000587942"/>
    </source>
</evidence>
<dbReference type="PANTHER" id="PTHR30465:SF44">
    <property type="entry name" value="ABC-TYPE DIPEPTIDE_OLIGOPEPTIDE TRANSPORT SYSTEM, PERMEASE COMPONENT"/>
    <property type="match status" value="1"/>
</dbReference>
<gene>
    <name evidence="9" type="ORF">GWK17_15800</name>
</gene>
<dbReference type="Proteomes" id="UP000587942">
    <property type="component" value="Unassembled WGS sequence"/>
</dbReference>
<feature type="transmembrane region" description="Helical" evidence="7">
    <location>
        <begin position="273"/>
        <end position="295"/>
    </location>
</feature>
<dbReference type="InterPro" id="IPR000515">
    <property type="entry name" value="MetI-like"/>
</dbReference>
<dbReference type="Pfam" id="PF00528">
    <property type="entry name" value="BPD_transp_1"/>
    <property type="match status" value="1"/>
</dbReference>
<protein>
    <submittedName>
        <fullName evidence="9">ABC transporter permease subunit</fullName>
    </submittedName>
</protein>
<organism evidence="9 10">
    <name type="scientific">Mesobacillus selenatarsenatis</name>
    <dbReference type="NCBI Taxonomy" id="388741"/>
    <lineage>
        <taxon>Bacteria</taxon>
        <taxon>Bacillati</taxon>
        <taxon>Bacillota</taxon>
        <taxon>Bacilli</taxon>
        <taxon>Bacillales</taxon>
        <taxon>Bacillaceae</taxon>
        <taxon>Mesobacillus</taxon>
    </lineage>
</organism>
<feature type="domain" description="ABC transmembrane type-1" evidence="8">
    <location>
        <begin position="102"/>
        <end position="299"/>
    </location>
</feature>
<dbReference type="EMBL" id="JAAVUM010000011">
    <property type="protein sequence ID" value="NKE06913.1"/>
    <property type="molecule type" value="Genomic_DNA"/>
</dbReference>
<name>A0A846TEF8_9BACI</name>
<comment type="caution">
    <text evidence="9">The sequence shown here is derived from an EMBL/GenBank/DDBJ whole genome shotgun (WGS) entry which is preliminary data.</text>
</comment>
<dbReference type="GO" id="GO:0005886">
    <property type="term" value="C:plasma membrane"/>
    <property type="evidence" value="ECO:0007669"/>
    <property type="project" value="UniProtKB-SubCell"/>
</dbReference>
<evidence type="ECO:0000256" key="7">
    <source>
        <dbReference type="SAM" id="Phobius"/>
    </source>
</evidence>
<dbReference type="Gene3D" id="1.10.3720.10">
    <property type="entry name" value="MetI-like"/>
    <property type="match status" value="1"/>
</dbReference>
<evidence type="ECO:0000256" key="3">
    <source>
        <dbReference type="ARBA" id="ARBA00022475"/>
    </source>
</evidence>
<evidence type="ECO:0000256" key="5">
    <source>
        <dbReference type="ARBA" id="ARBA00022989"/>
    </source>
</evidence>
<feature type="transmembrane region" description="Helical" evidence="7">
    <location>
        <begin position="120"/>
        <end position="147"/>
    </location>
</feature>
<keyword evidence="2" id="KW-0813">Transport</keyword>
<comment type="subcellular location">
    <subcellularLocation>
        <location evidence="1">Cell membrane</location>
        <topology evidence="1">Multi-pass membrane protein</topology>
    </subcellularLocation>
</comment>
<keyword evidence="5 7" id="KW-1133">Transmembrane helix</keyword>
<evidence type="ECO:0000256" key="4">
    <source>
        <dbReference type="ARBA" id="ARBA00022692"/>
    </source>
</evidence>
<feature type="transmembrane region" description="Helical" evidence="7">
    <location>
        <begin position="5"/>
        <end position="24"/>
    </location>
</feature>
<feature type="transmembrane region" description="Helical" evidence="7">
    <location>
        <begin position="90"/>
        <end position="108"/>
    </location>
</feature>
<dbReference type="RefSeq" id="WP_167833326.1">
    <property type="nucleotide sequence ID" value="NZ_JAAVUM010000011.1"/>
</dbReference>
<reference evidence="9 10" key="1">
    <citation type="submission" date="2020-03" db="EMBL/GenBank/DDBJ databases">
        <authorList>
            <person name="Sun Q."/>
        </authorList>
    </citation>
    <scope>NUCLEOTIDE SEQUENCE [LARGE SCALE GENOMIC DNA]</scope>
    <source>
        <strain evidence="9 10">KACC 21451</strain>
    </source>
</reference>
<feature type="transmembrane region" description="Helical" evidence="7">
    <location>
        <begin position="220"/>
        <end position="242"/>
    </location>
</feature>
<evidence type="ECO:0000256" key="1">
    <source>
        <dbReference type="ARBA" id="ARBA00004651"/>
    </source>
</evidence>
<dbReference type="AlphaFoldDB" id="A0A846TEF8"/>
<evidence type="ECO:0000259" key="8">
    <source>
        <dbReference type="Pfam" id="PF00528"/>
    </source>
</evidence>
<evidence type="ECO:0000256" key="6">
    <source>
        <dbReference type="ARBA" id="ARBA00023136"/>
    </source>
</evidence>
<feature type="transmembrane region" description="Helical" evidence="7">
    <location>
        <begin position="159"/>
        <end position="177"/>
    </location>
</feature>
<proteinExistence type="predicted"/>
<dbReference type="CDD" id="cd06261">
    <property type="entry name" value="TM_PBP2"/>
    <property type="match status" value="1"/>
</dbReference>
<keyword evidence="6 7" id="KW-0472">Membrane</keyword>
<accession>A0A846TEF8</accession>
<keyword evidence="3" id="KW-1003">Cell membrane</keyword>
<dbReference type="PANTHER" id="PTHR30465">
    <property type="entry name" value="INNER MEMBRANE ABC TRANSPORTER"/>
    <property type="match status" value="1"/>
</dbReference>
<dbReference type="InterPro" id="IPR035906">
    <property type="entry name" value="MetI-like_sf"/>
</dbReference>
<dbReference type="GO" id="GO:0055085">
    <property type="term" value="P:transmembrane transport"/>
    <property type="evidence" value="ECO:0007669"/>
    <property type="project" value="InterPro"/>
</dbReference>
<sequence length="302" mass="34846">MKKILYKVGFFVIVSVCLILIALFPREAMVTGEGRAITVVYTYDFSWKEYKNNITAFTKGLFKEGTFGETRYRKPVEEEVFLHFSRSLKIIIPAFILSLAAGVLKGIFDSKNSNKRRKLFGNWTTWLFISIPDFFIILLVQWIIIFYVNWIDIFGHEQWFNFFIPSMLAAIYPAMYISKITAAAVSSEAGKQYVQVAKAKGLTEKLIIHHHILKNCAGTILNNVPTMMIYILSNLLFLEYLLDYKGAAYRLWLALDFEPRIFIGRESFYEPSVVISFGICFMAIVLFVQICSHLISTRLDPR</sequence>